<reference evidence="8 9" key="1">
    <citation type="submission" date="2018-05" db="EMBL/GenBank/DDBJ databases">
        <title>Genomic Encyclopedia of Type Strains, Phase IV (KMG-V): Genome sequencing to study the core and pangenomes of soil and plant-associated prokaryotes.</title>
        <authorList>
            <person name="Whitman W."/>
        </authorList>
    </citation>
    <scope>NUCLEOTIDE SEQUENCE [LARGE SCALE GENOMIC DNA]</scope>
    <source>
        <strain evidence="8 9">SLV-132</strain>
    </source>
</reference>
<dbReference type="Gene3D" id="2.40.50.100">
    <property type="match status" value="2"/>
</dbReference>
<dbReference type="PROSITE" id="PS51866">
    <property type="entry name" value="MOP"/>
    <property type="match status" value="2"/>
</dbReference>
<dbReference type="RefSeq" id="WP_109581956.1">
    <property type="nucleotide sequence ID" value="NZ_QGGT01000001.1"/>
</dbReference>
<comment type="similarity">
    <text evidence="1 5">Belongs to the ModE family.</text>
</comment>
<dbReference type="InterPro" id="IPR036390">
    <property type="entry name" value="WH_DNA-bd_sf"/>
</dbReference>
<dbReference type="InterPro" id="IPR005116">
    <property type="entry name" value="Transp-assoc_OB_typ1"/>
</dbReference>
<dbReference type="InterPro" id="IPR051815">
    <property type="entry name" value="Molybdate_resp_trans_reg"/>
</dbReference>
<evidence type="ECO:0000256" key="6">
    <source>
        <dbReference type="PIRSR" id="PIRSR005763-1"/>
    </source>
</evidence>
<gene>
    <name evidence="8" type="ORF">C7419_1012248</name>
</gene>
<evidence type="ECO:0000313" key="8">
    <source>
        <dbReference type="EMBL" id="PWK38353.1"/>
    </source>
</evidence>
<dbReference type="EMBL" id="QGGT01000001">
    <property type="protein sequence ID" value="PWK38353.1"/>
    <property type="molecule type" value="Genomic_DNA"/>
</dbReference>
<dbReference type="InterPro" id="IPR003725">
    <property type="entry name" value="ModE-bd_N"/>
</dbReference>
<keyword evidence="9" id="KW-1185">Reference proteome</keyword>
<dbReference type="AlphaFoldDB" id="A0A316F421"/>
<dbReference type="Pfam" id="PF03459">
    <property type="entry name" value="TOBE"/>
    <property type="match status" value="2"/>
</dbReference>
<dbReference type="InterPro" id="IPR016462">
    <property type="entry name" value="ModE"/>
</dbReference>
<evidence type="ECO:0000256" key="3">
    <source>
        <dbReference type="ARBA" id="ARBA00022505"/>
    </source>
</evidence>
<feature type="domain" description="Mop" evidence="7">
    <location>
        <begin position="220"/>
        <end position="286"/>
    </location>
</feature>
<evidence type="ECO:0000256" key="5">
    <source>
        <dbReference type="PIRNR" id="PIRNR005763"/>
    </source>
</evidence>
<sequence length="287" mass="29620">MLELEGAIWFRAGAREWGGKDRIALLAAIGEHGSITAAARAVGLSYKAAWDAIDAMNNSAGEALVARAVGGKGGGGTQLTERAQQLIRTYRTLEAEHRRFVAWLGAQANAATAGGGASTSSDIASNLSSDLPSDLATDLGLMRRFTVRTSARNKLFGTVEAVRRGAVNDEVTLRLPGDQRIVATITRESTETLELAPGVEAFALIKASSVLIGVEDVGGQLSASNQLPGHVARVVDGAVNAEIVLQLDGGGTIAAIVPHTAIADLSLAEGTRAIAIFKASSVIVGTL</sequence>
<evidence type="ECO:0000256" key="1">
    <source>
        <dbReference type="ARBA" id="ARBA00008110"/>
    </source>
</evidence>
<keyword evidence="2 5" id="KW-0813">Transport</keyword>
<proteinExistence type="inferred from homology"/>
<dbReference type="NCBIfam" id="TIGR00637">
    <property type="entry name" value="ModE_repress"/>
    <property type="match status" value="1"/>
</dbReference>
<dbReference type="PANTHER" id="PTHR30432:SF1">
    <property type="entry name" value="DNA-BINDING TRANSCRIPTIONAL DUAL REGULATOR MODE"/>
    <property type="match status" value="1"/>
</dbReference>
<dbReference type="PIRSF" id="PIRSF005763">
    <property type="entry name" value="Txn_reg_ModE"/>
    <property type="match status" value="1"/>
</dbReference>
<keyword evidence="4" id="KW-0677">Repeat</keyword>
<organism evidence="8 9">
    <name type="scientific">Cupriavidus plantarum</name>
    <dbReference type="NCBI Taxonomy" id="942865"/>
    <lineage>
        <taxon>Bacteria</taxon>
        <taxon>Pseudomonadati</taxon>
        <taxon>Pseudomonadota</taxon>
        <taxon>Betaproteobacteria</taxon>
        <taxon>Burkholderiales</taxon>
        <taxon>Burkholderiaceae</taxon>
        <taxon>Cupriavidus</taxon>
    </lineage>
</organism>
<dbReference type="SUPFAM" id="SSF50331">
    <property type="entry name" value="MOP-like"/>
    <property type="match status" value="2"/>
</dbReference>
<dbReference type="SUPFAM" id="SSF46785">
    <property type="entry name" value="Winged helix' DNA-binding domain"/>
    <property type="match status" value="1"/>
</dbReference>
<dbReference type="Gene3D" id="1.10.10.10">
    <property type="entry name" value="Winged helix-like DNA-binding domain superfamily/Winged helix DNA-binding domain"/>
    <property type="match status" value="1"/>
</dbReference>
<keyword evidence="3 5" id="KW-0500">Molybdenum</keyword>
<dbReference type="GO" id="GO:0015689">
    <property type="term" value="P:molybdate ion transport"/>
    <property type="evidence" value="ECO:0007669"/>
    <property type="project" value="UniProtKB-UniRule"/>
</dbReference>
<dbReference type="InterPro" id="IPR004606">
    <property type="entry name" value="Mop_domain"/>
</dbReference>
<evidence type="ECO:0000256" key="2">
    <source>
        <dbReference type="ARBA" id="ARBA00022448"/>
    </source>
</evidence>
<evidence type="ECO:0000256" key="4">
    <source>
        <dbReference type="ARBA" id="ARBA00022737"/>
    </source>
</evidence>
<dbReference type="GO" id="GO:0030151">
    <property type="term" value="F:molybdenum ion binding"/>
    <property type="evidence" value="ECO:0007669"/>
    <property type="project" value="UniProtKB-UniRule"/>
</dbReference>
<accession>A0A316F421</accession>
<dbReference type="PANTHER" id="PTHR30432">
    <property type="entry name" value="TRANSCRIPTIONAL REGULATOR MODE"/>
    <property type="match status" value="1"/>
</dbReference>
<name>A0A316F421_9BURK</name>
<dbReference type="Pfam" id="PF00126">
    <property type="entry name" value="HTH_1"/>
    <property type="match status" value="1"/>
</dbReference>
<comment type="caution">
    <text evidence="8">The sequence shown here is derived from an EMBL/GenBank/DDBJ whole genome shotgun (WGS) entry which is preliminary data.</text>
</comment>
<evidence type="ECO:0000259" key="7">
    <source>
        <dbReference type="PROSITE" id="PS51866"/>
    </source>
</evidence>
<dbReference type="InterPro" id="IPR036388">
    <property type="entry name" value="WH-like_DNA-bd_sf"/>
</dbReference>
<dbReference type="InterPro" id="IPR008995">
    <property type="entry name" value="Mo/tungstate-bd_C_term_dom"/>
</dbReference>
<feature type="region of interest" description="Required for dimer formation and molybdate binding" evidence="6">
    <location>
        <begin position="149"/>
        <end position="157"/>
    </location>
</feature>
<feature type="domain" description="Mop" evidence="7">
    <location>
        <begin position="148"/>
        <end position="214"/>
    </location>
</feature>
<dbReference type="Proteomes" id="UP000245754">
    <property type="component" value="Unassembled WGS sequence"/>
</dbReference>
<dbReference type="NCBIfam" id="TIGR00638">
    <property type="entry name" value="Mop"/>
    <property type="match status" value="1"/>
</dbReference>
<protein>
    <submittedName>
        <fullName evidence="8">Molybdate transport system regulatory protein</fullName>
    </submittedName>
</protein>
<dbReference type="GO" id="GO:0003700">
    <property type="term" value="F:DNA-binding transcription factor activity"/>
    <property type="evidence" value="ECO:0007669"/>
    <property type="project" value="InterPro"/>
</dbReference>
<dbReference type="InterPro" id="IPR000847">
    <property type="entry name" value="LysR_HTH_N"/>
</dbReference>
<evidence type="ECO:0000313" key="9">
    <source>
        <dbReference type="Proteomes" id="UP000245754"/>
    </source>
</evidence>